<proteinExistence type="predicted"/>
<evidence type="ECO:0000256" key="6">
    <source>
        <dbReference type="SAM" id="MobiDB-lite"/>
    </source>
</evidence>
<feature type="region of interest" description="Disordered" evidence="6">
    <location>
        <begin position="1"/>
        <end position="20"/>
    </location>
</feature>
<feature type="transmembrane region" description="Helical" evidence="7">
    <location>
        <begin position="289"/>
        <end position="308"/>
    </location>
</feature>
<evidence type="ECO:0000313" key="9">
    <source>
        <dbReference type="EMBL" id="MBD8505710.1"/>
    </source>
</evidence>
<feature type="transmembrane region" description="Helical" evidence="7">
    <location>
        <begin position="328"/>
        <end position="350"/>
    </location>
</feature>
<feature type="transmembrane region" description="Helical" evidence="7">
    <location>
        <begin position="537"/>
        <end position="557"/>
    </location>
</feature>
<dbReference type="GO" id="GO:0006825">
    <property type="term" value="P:copper ion transport"/>
    <property type="evidence" value="ECO:0007669"/>
    <property type="project" value="InterPro"/>
</dbReference>
<reference evidence="9" key="1">
    <citation type="submission" date="2020-09" db="EMBL/GenBank/DDBJ databases">
        <title>Hoyosella lacisalsi sp. nov., a halotolerant actinobacterium isolated from soil of Lake Gudzhirganskoe.</title>
        <authorList>
            <person name="Yang Q."/>
            <person name="Guo P.Y."/>
            <person name="Liu S.W."/>
            <person name="Li F.N."/>
            <person name="Sun C.H."/>
        </authorList>
    </citation>
    <scope>NUCLEOTIDE SEQUENCE</scope>
    <source>
        <strain evidence="9">G463</strain>
    </source>
</reference>
<name>A0A927JB93_9ACTN</name>
<feature type="transmembrane region" description="Helical" evidence="7">
    <location>
        <begin position="70"/>
        <end position="95"/>
    </location>
</feature>
<dbReference type="PANTHER" id="PTHR34820">
    <property type="entry name" value="INNER MEMBRANE PROTEIN YEBZ"/>
    <property type="match status" value="1"/>
</dbReference>
<dbReference type="InterPro" id="IPR008457">
    <property type="entry name" value="Cu-R_CopD_dom"/>
</dbReference>
<feature type="transmembrane region" description="Helical" evidence="7">
    <location>
        <begin position="221"/>
        <end position="244"/>
    </location>
</feature>
<dbReference type="EMBL" id="JACYWE010000002">
    <property type="protein sequence ID" value="MBD8505710.1"/>
    <property type="molecule type" value="Genomic_DNA"/>
</dbReference>
<dbReference type="AlphaFoldDB" id="A0A927JB93"/>
<feature type="transmembrane region" description="Helical" evidence="7">
    <location>
        <begin position="622"/>
        <end position="642"/>
    </location>
</feature>
<feature type="transmembrane region" description="Helical" evidence="7">
    <location>
        <begin position="509"/>
        <end position="531"/>
    </location>
</feature>
<dbReference type="PANTHER" id="PTHR34820:SF4">
    <property type="entry name" value="INNER MEMBRANE PROTEIN YEBZ"/>
    <property type="match status" value="1"/>
</dbReference>
<comment type="caution">
    <text evidence="9">The sequence shown here is derived from an EMBL/GenBank/DDBJ whole genome shotgun (WGS) entry which is preliminary data.</text>
</comment>
<feature type="transmembrane region" description="Helical" evidence="7">
    <location>
        <begin position="115"/>
        <end position="135"/>
    </location>
</feature>
<feature type="transmembrane region" description="Helical" evidence="7">
    <location>
        <begin position="162"/>
        <end position="183"/>
    </location>
</feature>
<keyword evidence="2" id="KW-1003">Cell membrane</keyword>
<feature type="transmembrane region" description="Helical" evidence="7">
    <location>
        <begin position="569"/>
        <end position="590"/>
    </location>
</feature>
<feature type="transmembrane region" description="Helical" evidence="7">
    <location>
        <begin position="385"/>
        <end position="405"/>
    </location>
</feature>
<dbReference type="Proteomes" id="UP000642993">
    <property type="component" value="Unassembled WGS sequence"/>
</dbReference>
<feature type="transmembrane region" description="Helical" evidence="7">
    <location>
        <begin position="256"/>
        <end position="277"/>
    </location>
</feature>
<feature type="transmembrane region" description="Helical" evidence="7">
    <location>
        <begin position="27"/>
        <end position="50"/>
    </location>
</feature>
<protein>
    <submittedName>
        <fullName evidence="9">Bifunctional copper resistance protein CopD/cytochrome c oxidase assembly protein</fullName>
    </submittedName>
</protein>
<sequence length="680" mass="71300">MASAPSTASPLGADDDQKPPAIASPRAGLATVALGALGLAALVAMALGGLSATEALAQLGLPDPGIVTRYGLPAMQAIAIVSGVAAVGAALHAAFLAAPQANGLVDVAGYRSLRIASGAAALQAASAFVLVPLVLSDTTGQPFRVALQPGNLWPSIPLVESALAWAWTGILAAAVALGARIVLRWGWTPLVLAGALLALMPLVVTGHSSSGGSHDIATNSFFWHVVGSAVWLGGLFALLVHAWFKGAHLDVAVRRYSWIAGIAFLAVGVSGVINALVRVAPGDVFTTTYGWLLVAKAIMLGILGAFGYMQRRRVVDRLATDPRARGPFVSLAAIEVLLLAATVGLGVGLARTPPPAPSSIPSFQEVALGYQLEQGPSLWVFLTQWRFDLIFGTAAIVLATLYILGVRRLSGRGDAWPIGRTIAWLSGCAALLLATSSGMGKYSHAMFSVHMSSHMILSMLVPTLLALGGPVTLALRALPPAGRGGVPGPREWIVAGVHSPVSRALTQPIVAAVLFVSSFYILYFGGIFSAAADSHTAHVLMNVHFLLTGYLFYWVIIGVDPSPHPLQPFGKLALLWATLPFHAFFGIALMNMDTVMGRDFYQQLALPWVPDLLDDQAIGGSIAWGTGEIPIVIVMLALLVQWSASDRRVARRVDRAADKDDDADLAAYNAMLAELARRER</sequence>
<evidence type="ECO:0000256" key="7">
    <source>
        <dbReference type="SAM" id="Phobius"/>
    </source>
</evidence>
<keyword evidence="5 7" id="KW-0472">Membrane</keyword>
<evidence type="ECO:0000256" key="3">
    <source>
        <dbReference type="ARBA" id="ARBA00022692"/>
    </source>
</evidence>
<dbReference type="GO" id="GO:0005886">
    <property type="term" value="C:plasma membrane"/>
    <property type="evidence" value="ECO:0007669"/>
    <property type="project" value="UniProtKB-SubCell"/>
</dbReference>
<evidence type="ECO:0000313" key="10">
    <source>
        <dbReference type="Proteomes" id="UP000642993"/>
    </source>
</evidence>
<dbReference type="Pfam" id="PF09678">
    <property type="entry name" value="Caa3_CtaG"/>
    <property type="match status" value="1"/>
</dbReference>
<organism evidence="9 10">
    <name type="scientific">Lolliginicoccus lacisalsi</name>
    <dbReference type="NCBI Taxonomy" id="2742202"/>
    <lineage>
        <taxon>Bacteria</taxon>
        <taxon>Bacillati</taxon>
        <taxon>Actinomycetota</taxon>
        <taxon>Actinomycetes</taxon>
        <taxon>Mycobacteriales</taxon>
        <taxon>Hoyosellaceae</taxon>
        <taxon>Lolliginicoccus</taxon>
    </lineage>
</organism>
<feature type="transmembrane region" description="Helical" evidence="7">
    <location>
        <begin position="190"/>
        <end position="209"/>
    </location>
</feature>
<keyword evidence="10" id="KW-1185">Reference proteome</keyword>
<evidence type="ECO:0000256" key="1">
    <source>
        <dbReference type="ARBA" id="ARBA00004651"/>
    </source>
</evidence>
<dbReference type="InterPro" id="IPR032694">
    <property type="entry name" value="CopC/D"/>
</dbReference>
<keyword evidence="3 7" id="KW-0812">Transmembrane</keyword>
<dbReference type="RefSeq" id="WP_192038183.1">
    <property type="nucleotide sequence ID" value="NZ_JACYWE010000002.1"/>
</dbReference>
<evidence type="ECO:0000256" key="5">
    <source>
        <dbReference type="ARBA" id="ARBA00023136"/>
    </source>
</evidence>
<evidence type="ECO:0000256" key="2">
    <source>
        <dbReference type="ARBA" id="ARBA00022475"/>
    </source>
</evidence>
<feature type="transmembrane region" description="Helical" evidence="7">
    <location>
        <begin position="417"/>
        <end position="435"/>
    </location>
</feature>
<feature type="transmembrane region" description="Helical" evidence="7">
    <location>
        <begin position="455"/>
        <end position="475"/>
    </location>
</feature>
<accession>A0A927JB93</accession>
<evidence type="ECO:0000259" key="8">
    <source>
        <dbReference type="Pfam" id="PF05425"/>
    </source>
</evidence>
<dbReference type="InterPro" id="IPR019108">
    <property type="entry name" value="Caa3_assmbl_CtaG-rel"/>
</dbReference>
<dbReference type="Pfam" id="PF05425">
    <property type="entry name" value="CopD"/>
    <property type="match status" value="1"/>
</dbReference>
<keyword evidence="4 7" id="KW-1133">Transmembrane helix</keyword>
<feature type="domain" description="Copper resistance protein D" evidence="8">
    <location>
        <begin position="252"/>
        <end position="348"/>
    </location>
</feature>
<comment type="subcellular location">
    <subcellularLocation>
        <location evidence="1">Cell membrane</location>
        <topology evidence="1">Multi-pass membrane protein</topology>
    </subcellularLocation>
</comment>
<gene>
    <name evidence="9" type="ORF">HT102_04315</name>
</gene>
<evidence type="ECO:0000256" key="4">
    <source>
        <dbReference type="ARBA" id="ARBA00022989"/>
    </source>
</evidence>